<dbReference type="Proteomes" id="UP000184076">
    <property type="component" value="Unassembled WGS sequence"/>
</dbReference>
<dbReference type="InterPro" id="IPR036768">
    <property type="entry name" value="PolIII_chi_sf"/>
</dbReference>
<sequence length="187" mass="21110">MGGELPQQDATPVQAVSSMGAEQKKGPIVRFDEESMTQEMIFVETTAREQRKDLCRWAEYFAEQGKRVLVLTDSTLGAQHLDQLLWSFSQPSFVPHRIVVEAEPNASFPEPVLIAVDPRLPLPADVVLCDAFPDLDALGRYPSIMHFVPLDDEQRKQESRRLWMEAKARGWELKHAAASRRGGNPKK</sequence>
<dbReference type="GO" id="GO:0032298">
    <property type="term" value="P:positive regulation of DNA-templated DNA replication initiation"/>
    <property type="evidence" value="ECO:0007669"/>
    <property type="project" value="TreeGrafter"/>
</dbReference>
<dbReference type="EMBL" id="FQVB01000043">
    <property type="protein sequence ID" value="SHG12749.1"/>
    <property type="molecule type" value="Genomic_DNA"/>
</dbReference>
<dbReference type="GO" id="GO:0003887">
    <property type="term" value="F:DNA-directed DNA polymerase activity"/>
    <property type="evidence" value="ECO:0007669"/>
    <property type="project" value="InterPro"/>
</dbReference>
<dbReference type="AlphaFoldDB" id="A0A1M5H9V2"/>
<protein>
    <submittedName>
        <fullName evidence="2">DNA polymerase III, chi subunit</fullName>
    </submittedName>
</protein>
<reference evidence="3" key="1">
    <citation type="submission" date="2016-11" db="EMBL/GenBank/DDBJ databases">
        <authorList>
            <person name="Varghese N."/>
            <person name="Submissions S."/>
        </authorList>
    </citation>
    <scope>NUCLEOTIDE SEQUENCE [LARGE SCALE GENOMIC DNA]</scope>
    <source>
        <strain evidence="3">DSM 9756</strain>
    </source>
</reference>
<evidence type="ECO:0000313" key="3">
    <source>
        <dbReference type="Proteomes" id="UP000184076"/>
    </source>
</evidence>
<dbReference type="InterPro" id="IPR007459">
    <property type="entry name" value="DNA_pol3_chi"/>
</dbReference>
<evidence type="ECO:0000313" key="2">
    <source>
        <dbReference type="EMBL" id="SHG12749.1"/>
    </source>
</evidence>
<keyword evidence="3" id="KW-1185">Reference proteome</keyword>
<name>A0A1M5H9V2_9BACT</name>
<dbReference type="OrthoDB" id="9795973at2"/>
<organism evidence="2 3">
    <name type="scientific">Desulfacinum infernum DSM 9756</name>
    <dbReference type="NCBI Taxonomy" id="1121391"/>
    <lineage>
        <taxon>Bacteria</taxon>
        <taxon>Pseudomonadati</taxon>
        <taxon>Thermodesulfobacteriota</taxon>
        <taxon>Syntrophobacteria</taxon>
        <taxon>Syntrophobacterales</taxon>
        <taxon>Syntrophobacteraceae</taxon>
        <taxon>Desulfacinum</taxon>
    </lineage>
</organism>
<feature type="region of interest" description="Disordered" evidence="1">
    <location>
        <begin position="1"/>
        <end position="27"/>
    </location>
</feature>
<dbReference type="SUPFAM" id="SSF102400">
    <property type="entry name" value="DNA polymerase III chi subunit"/>
    <property type="match status" value="1"/>
</dbReference>
<accession>A0A1M5H9V2</accession>
<dbReference type="GO" id="GO:0006260">
    <property type="term" value="P:DNA replication"/>
    <property type="evidence" value="ECO:0007669"/>
    <property type="project" value="InterPro"/>
</dbReference>
<evidence type="ECO:0000256" key="1">
    <source>
        <dbReference type="SAM" id="MobiDB-lite"/>
    </source>
</evidence>
<dbReference type="Pfam" id="PF04364">
    <property type="entry name" value="DNA_pol3_chi"/>
    <property type="match status" value="1"/>
</dbReference>
<dbReference type="GO" id="GO:0003677">
    <property type="term" value="F:DNA binding"/>
    <property type="evidence" value="ECO:0007669"/>
    <property type="project" value="InterPro"/>
</dbReference>
<proteinExistence type="predicted"/>
<gene>
    <name evidence="2" type="ORF">SAMN02745206_03312</name>
</gene>
<feature type="compositionally biased region" description="Polar residues" evidence="1">
    <location>
        <begin position="8"/>
        <end position="17"/>
    </location>
</feature>
<dbReference type="STRING" id="1121391.SAMN02745206_03312"/>
<dbReference type="Gene3D" id="3.40.50.10110">
    <property type="entry name" value="DNA polymerase III subunit chi"/>
    <property type="match status" value="1"/>
</dbReference>
<dbReference type="PANTHER" id="PTHR38767">
    <property type="entry name" value="DNA POLYMERASE III SUBUNIT CHI"/>
    <property type="match status" value="1"/>
</dbReference>
<dbReference type="PANTHER" id="PTHR38767:SF1">
    <property type="entry name" value="DNA POLYMERASE III SUBUNIT CHI"/>
    <property type="match status" value="1"/>
</dbReference>